<gene>
    <name evidence="13" type="ORF">C1H71_10800</name>
</gene>
<keyword evidence="10" id="KW-0812">Transmembrane</keyword>
<dbReference type="Pfam" id="PF02518">
    <property type="entry name" value="HATPase_c"/>
    <property type="match status" value="1"/>
</dbReference>
<accession>A0A7G3G9F0</accession>
<dbReference type="InterPro" id="IPR036890">
    <property type="entry name" value="HATPase_C_sf"/>
</dbReference>
<dbReference type="SMART" id="SM00387">
    <property type="entry name" value="HATPase_c"/>
    <property type="match status" value="1"/>
</dbReference>
<keyword evidence="14" id="KW-1185">Reference proteome</keyword>
<evidence type="ECO:0000256" key="5">
    <source>
        <dbReference type="ARBA" id="ARBA00022553"/>
    </source>
</evidence>
<evidence type="ECO:0000256" key="1">
    <source>
        <dbReference type="ARBA" id="ARBA00000085"/>
    </source>
</evidence>
<dbReference type="SUPFAM" id="SSF55874">
    <property type="entry name" value="ATPase domain of HSP90 chaperone/DNA topoisomerase II/histidine kinase"/>
    <property type="match status" value="1"/>
</dbReference>
<keyword evidence="6" id="KW-0808">Transferase</keyword>
<dbReference type="Gene3D" id="3.30.565.10">
    <property type="entry name" value="Histidine kinase-like ATPase, C-terminal domain"/>
    <property type="match status" value="1"/>
</dbReference>
<dbReference type="SUPFAM" id="SSF47384">
    <property type="entry name" value="Homodimeric domain of signal transducing histidine kinase"/>
    <property type="match status" value="1"/>
</dbReference>
<comment type="subcellular location">
    <subcellularLocation>
        <location evidence="2">Cell membrane</location>
        <topology evidence="2">Multi-pass membrane protein</topology>
    </subcellularLocation>
</comment>
<keyword evidence="7" id="KW-0547">Nucleotide-binding</keyword>
<dbReference type="GO" id="GO:0005524">
    <property type="term" value="F:ATP binding"/>
    <property type="evidence" value="ECO:0007669"/>
    <property type="project" value="UniProtKB-KW"/>
</dbReference>
<dbReference type="RefSeq" id="WP_130106538.1">
    <property type="nucleotide sequence ID" value="NZ_CP025781.1"/>
</dbReference>
<reference evidence="13 14" key="1">
    <citation type="submission" date="2018-01" db="EMBL/GenBank/DDBJ databases">
        <title>Genome sequence of Iodobacter sp. strain PCH194 isolated from Indian Trans-Himalaya.</title>
        <authorList>
            <person name="Kumar V."/>
            <person name="Thakur V."/>
            <person name="Kumar S."/>
            <person name="Singh D."/>
        </authorList>
    </citation>
    <scope>NUCLEOTIDE SEQUENCE [LARGE SCALE GENOMIC DNA]</scope>
    <source>
        <strain evidence="13 14">PCH194</strain>
    </source>
</reference>
<dbReference type="InterPro" id="IPR003660">
    <property type="entry name" value="HAMP_dom"/>
</dbReference>
<dbReference type="KEGG" id="ifl:C1H71_10800"/>
<evidence type="ECO:0000256" key="4">
    <source>
        <dbReference type="ARBA" id="ARBA00022475"/>
    </source>
</evidence>
<dbReference type="PRINTS" id="PR00344">
    <property type="entry name" value="BCTRLSENSOR"/>
</dbReference>
<evidence type="ECO:0000256" key="9">
    <source>
        <dbReference type="ARBA" id="ARBA00022840"/>
    </source>
</evidence>
<dbReference type="EC" id="2.7.13.3" evidence="3"/>
<keyword evidence="10" id="KW-0472">Membrane</keyword>
<evidence type="ECO:0000256" key="7">
    <source>
        <dbReference type="ARBA" id="ARBA00022741"/>
    </source>
</evidence>
<dbReference type="SMART" id="SM00304">
    <property type="entry name" value="HAMP"/>
    <property type="match status" value="1"/>
</dbReference>
<organism evidence="13 14">
    <name type="scientific">Iodobacter fluviatilis</name>
    <dbReference type="NCBI Taxonomy" id="537"/>
    <lineage>
        <taxon>Bacteria</taxon>
        <taxon>Pseudomonadati</taxon>
        <taxon>Pseudomonadota</taxon>
        <taxon>Betaproteobacteria</taxon>
        <taxon>Neisseriales</taxon>
        <taxon>Chitinibacteraceae</taxon>
        <taxon>Iodobacter</taxon>
    </lineage>
</organism>
<feature type="domain" description="Histidine kinase" evidence="11">
    <location>
        <begin position="218"/>
        <end position="428"/>
    </location>
</feature>
<dbReference type="InterPro" id="IPR003594">
    <property type="entry name" value="HATPase_dom"/>
</dbReference>
<sequence length="436" mass="49343">MRQLFLRFYLTVVVCFLASSFVIDELYQNLFENSNQHYLSDIFKTTISVIESSLGDLPPSIWHDEVKRLKNKLPLPVEVETLNTYTLSKSNQLALINGDIIFLENQDVYLHRIPHTELMVVLGPVPYLQRLNNFSWSDMVALLLICAALGLPTWLWMRPLWRDLQHMARQSRQLGEGDFSVRVTLNESSTLNSLGVTFNRMAHDVEELTASRKALIDAVSHDLRTPLARLRYRLEAIKSGASTSEQIIAIERDLGQIDELIEEWLTMSTLDKPQLNLETQPIEILPWLRRQISEFSSQSSFTPELINLLPGQTPYLEADSHYLTRALANLMSNSRRYGGSQIALTVQWENGWAQLHIDDNGQGIPELERQRLLQPFERLEVSRNRQTGGFGLGLAIVSMIMRGHGGSAAISDGPLGGARVTLSWPTPLKDAGRSVQ</sequence>
<dbReference type="Gene3D" id="1.10.287.130">
    <property type="match status" value="1"/>
</dbReference>
<evidence type="ECO:0000256" key="2">
    <source>
        <dbReference type="ARBA" id="ARBA00004651"/>
    </source>
</evidence>
<dbReference type="GO" id="GO:0005886">
    <property type="term" value="C:plasma membrane"/>
    <property type="evidence" value="ECO:0007669"/>
    <property type="project" value="UniProtKB-SubCell"/>
</dbReference>
<dbReference type="AlphaFoldDB" id="A0A7G3G9F0"/>
<evidence type="ECO:0000313" key="14">
    <source>
        <dbReference type="Proteomes" id="UP000515917"/>
    </source>
</evidence>
<evidence type="ECO:0000313" key="13">
    <source>
        <dbReference type="EMBL" id="QBC43977.1"/>
    </source>
</evidence>
<dbReference type="Pfam" id="PF00512">
    <property type="entry name" value="HisKA"/>
    <property type="match status" value="1"/>
</dbReference>
<dbReference type="Pfam" id="PF00672">
    <property type="entry name" value="HAMP"/>
    <property type="match status" value="1"/>
</dbReference>
<dbReference type="InterPro" id="IPR036097">
    <property type="entry name" value="HisK_dim/P_sf"/>
</dbReference>
<dbReference type="InterPro" id="IPR003661">
    <property type="entry name" value="HisK_dim/P_dom"/>
</dbReference>
<feature type="transmembrane region" description="Helical" evidence="10">
    <location>
        <begin position="139"/>
        <end position="157"/>
    </location>
</feature>
<dbReference type="CDD" id="cd06225">
    <property type="entry name" value="HAMP"/>
    <property type="match status" value="1"/>
</dbReference>
<feature type="domain" description="HAMP" evidence="12">
    <location>
        <begin position="158"/>
        <end position="210"/>
    </location>
</feature>
<protein>
    <recommendedName>
        <fullName evidence="3">histidine kinase</fullName>
        <ecNumber evidence="3">2.7.13.3</ecNumber>
    </recommendedName>
</protein>
<comment type="catalytic activity">
    <reaction evidence="1">
        <text>ATP + protein L-histidine = ADP + protein N-phospho-L-histidine.</text>
        <dbReference type="EC" id="2.7.13.3"/>
    </reaction>
</comment>
<dbReference type="InterPro" id="IPR050980">
    <property type="entry name" value="2C_sensor_his_kinase"/>
</dbReference>
<keyword evidence="5" id="KW-0597">Phosphoprotein</keyword>
<keyword evidence="10" id="KW-1133">Transmembrane helix</keyword>
<evidence type="ECO:0000259" key="12">
    <source>
        <dbReference type="PROSITE" id="PS50885"/>
    </source>
</evidence>
<dbReference type="GO" id="GO:0000155">
    <property type="term" value="F:phosphorelay sensor kinase activity"/>
    <property type="evidence" value="ECO:0007669"/>
    <property type="project" value="InterPro"/>
</dbReference>
<evidence type="ECO:0000256" key="3">
    <source>
        <dbReference type="ARBA" id="ARBA00012438"/>
    </source>
</evidence>
<keyword evidence="9" id="KW-0067">ATP-binding</keyword>
<keyword evidence="8 13" id="KW-0418">Kinase</keyword>
<keyword evidence="4" id="KW-1003">Cell membrane</keyword>
<evidence type="ECO:0000256" key="6">
    <source>
        <dbReference type="ARBA" id="ARBA00022679"/>
    </source>
</evidence>
<name>A0A7G3G9F0_9NEIS</name>
<dbReference type="InterPro" id="IPR004358">
    <property type="entry name" value="Sig_transdc_His_kin-like_C"/>
</dbReference>
<dbReference type="InterPro" id="IPR005467">
    <property type="entry name" value="His_kinase_dom"/>
</dbReference>
<dbReference type="CDD" id="cd00082">
    <property type="entry name" value="HisKA"/>
    <property type="match status" value="1"/>
</dbReference>
<dbReference type="Proteomes" id="UP000515917">
    <property type="component" value="Chromosome"/>
</dbReference>
<evidence type="ECO:0000259" key="11">
    <source>
        <dbReference type="PROSITE" id="PS50109"/>
    </source>
</evidence>
<dbReference type="PROSITE" id="PS50109">
    <property type="entry name" value="HIS_KIN"/>
    <property type="match status" value="1"/>
</dbReference>
<evidence type="ECO:0000256" key="10">
    <source>
        <dbReference type="SAM" id="Phobius"/>
    </source>
</evidence>
<dbReference type="EMBL" id="CP025781">
    <property type="protein sequence ID" value="QBC43977.1"/>
    <property type="molecule type" value="Genomic_DNA"/>
</dbReference>
<proteinExistence type="predicted"/>
<dbReference type="PANTHER" id="PTHR44936:SF10">
    <property type="entry name" value="SENSOR PROTEIN RSTB"/>
    <property type="match status" value="1"/>
</dbReference>
<dbReference type="PROSITE" id="PS50885">
    <property type="entry name" value="HAMP"/>
    <property type="match status" value="1"/>
</dbReference>
<dbReference type="SMART" id="SM00388">
    <property type="entry name" value="HisKA"/>
    <property type="match status" value="1"/>
</dbReference>
<evidence type="ECO:0000256" key="8">
    <source>
        <dbReference type="ARBA" id="ARBA00022777"/>
    </source>
</evidence>
<dbReference type="PANTHER" id="PTHR44936">
    <property type="entry name" value="SENSOR PROTEIN CREC"/>
    <property type="match status" value="1"/>
</dbReference>